<gene>
    <name evidence="2" type="ORF">T12_17</name>
</gene>
<feature type="non-terminal residue" evidence="2">
    <location>
        <position position="1"/>
    </location>
</feature>
<feature type="region of interest" description="Disordered" evidence="1">
    <location>
        <begin position="296"/>
        <end position="344"/>
    </location>
</feature>
<dbReference type="AlphaFoldDB" id="A0A0V0ZQF9"/>
<evidence type="ECO:0000313" key="3">
    <source>
        <dbReference type="Proteomes" id="UP000054783"/>
    </source>
</evidence>
<keyword evidence="3" id="KW-1185">Reference proteome</keyword>
<accession>A0A0V0ZQF9</accession>
<name>A0A0V0ZQF9_9BILA</name>
<feature type="compositionally biased region" description="Basic and acidic residues" evidence="1">
    <location>
        <begin position="320"/>
        <end position="335"/>
    </location>
</feature>
<sequence length="570" mass="65002">LGVFVAGSRIRFHGQPGCFLRMLAYGVFGQLVDHLLGETAVVGRVGGCLPGDDHFRNFTTRHADQVRRDGVALFHPVEVGQFEPTDDQRQHLSADRRLGDVAMEVEKQQASALVERGQGKFDHLVQTIVDGPVELFRSVRRQNQTEVTRLIAGAVEEGVESGPGVLAGRVAPSQERVRLVNEQYQATPGSRRPVEQFVDFGDRVAAQRRHVAAGHHRVVHARVGGEPFGEQRFAGSRWTVEEKVAIQAAVAFRVFGRDRHVAQTSLQIGLQNHAGQRVAGTAEHFRHRPQRLPDEIGHAQSGRVSDQARPCQTRLGVPSGDRRRPLGRVQADREQGQAGGGVHHSAQVGEKAAQTTTDHFAAGGDRLQHRRPTFLLSHSQLFQVYLPIFPLDQRPSSGFLFYTLHVVLVLQFQLLFDRSPAHQLLLLHRLLLPPQRFLLFAPSQRLFVGEPLPGQLVLVFSFQLELLTFFRQRSTFLLFRNSPLFHFVLLGQRFELFYPLLQFHLPGLLLETSQFQRFFRILRLFQFTSRLRGPFERCRIERIGHSTLVRRFLSIFRRRRWRRRRPIRRR</sequence>
<evidence type="ECO:0000256" key="1">
    <source>
        <dbReference type="SAM" id="MobiDB-lite"/>
    </source>
</evidence>
<organism evidence="2 3">
    <name type="scientific">Trichinella patagoniensis</name>
    <dbReference type="NCBI Taxonomy" id="990121"/>
    <lineage>
        <taxon>Eukaryota</taxon>
        <taxon>Metazoa</taxon>
        <taxon>Ecdysozoa</taxon>
        <taxon>Nematoda</taxon>
        <taxon>Enoplea</taxon>
        <taxon>Dorylaimia</taxon>
        <taxon>Trichinellida</taxon>
        <taxon>Trichinellidae</taxon>
        <taxon>Trichinella</taxon>
    </lineage>
</organism>
<dbReference type="Proteomes" id="UP000054783">
    <property type="component" value="Unassembled WGS sequence"/>
</dbReference>
<comment type="caution">
    <text evidence="2">The sequence shown here is derived from an EMBL/GenBank/DDBJ whole genome shotgun (WGS) entry which is preliminary data.</text>
</comment>
<reference evidence="2 3" key="1">
    <citation type="submission" date="2015-01" db="EMBL/GenBank/DDBJ databases">
        <title>Evolution of Trichinella species and genotypes.</title>
        <authorList>
            <person name="Korhonen P.K."/>
            <person name="Edoardo P."/>
            <person name="Giuseppe L.R."/>
            <person name="Gasser R.B."/>
        </authorList>
    </citation>
    <scope>NUCLEOTIDE SEQUENCE [LARGE SCALE GENOMIC DNA]</scope>
    <source>
        <strain evidence="2">ISS2496</strain>
    </source>
</reference>
<evidence type="ECO:0000313" key="2">
    <source>
        <dbReference type="EMBL" id="KRY14871.1"/>
    </source>
</evidence>
<protein>
    <submittedName>
        <fullName evidence="2">Uncharacterized protein</fullName>
    </submittedName>
</protein>
<dbReference type="EMBL" id="JYDQ01000107">
    <property type="protein sequence ID" value="KRY14871.1"/>
    <property type="molecule type" value="Genomic_DNA"/>
</dbReference>
<proteinExistence type="predicted"/>